<keyword evidence="2" id="KW-1133">Transmembrane helix</keyword>
<dbReference type="EMBL" id="JAHBAY010000010">
    <property type="protein sequence ID" value="MBT0771972.1"/>
    <property type="molecule type" value="Genomic_DNA"/>
</dbReference>
<keyword evidence="2" id="KW-0472">Membrane</keyword>
<evidence type="ECO:0000313" key="4">
    <source>
        <dbReference type="Proteomes" id="UP001197247"/>
    </source>
</evidence>
<feature type="region of interest" description="Disordered" evidence="1">
    <location>
        <begin position="124"/>
        <end position="167"/>
    </location>
</feature>
<dbReference type="Proteomes" id="UP001197247">
    <property type="component" value="Unassembled WGS sequence"/>
</dbReference>
<name>A0ABS5TLJ7_9ACTN</name>
<dbReference type="PANTHER" id="PTHR35335:SF1">
    <property type="entry name" value="UPF0716 PROTEIN FXSA"/>
    <property type="match status" value="1"/>
</dbReference>
<evidence type="ECO:0000256" key="2">
    <source>
        <dbReference type="SAM" id="Phobius"/>
    </source>
</evidence>
<keyword evidence="2" id="KW-0812">Transmembrane</keyword>
<comment type="caution">
    <text evidence="3">The sequence shown here is derived from an EMBL/GenBank/DDBJ whole genome shotgun (WGS) entry which is preliminary data.</text>
</comment>
<feature type="transmembrane region" description="Helical" evidence="2">
    <location>
        <begin position="12"/>
        <end position="34"/>
    </location>
</feature>
<feature type="compositionally biased region" description="Acidic residues" evidence="1">
    <location>
        <begin position="156"/>
        <end position="167"/>
    </location>
</feature>
<organism evidence="3 4">
    <name type="scientific">Kineosporia corallincola</name>
    <dbReference type="NCBI Taxonomy" id="2835133"/>
    <lineage>
        <taxon>Bacteria</taxon>
        <taxon>Bacillati</taxon>
        <taxon>Actinomycetota</taxon>
        <taxon>Actinomycetes</taxon>
        <taxon>Kineosporiales</taxon>
        <taxon>Kineosporiaceae</taxon>
        <taxon>Kineosporia</taxon>
    </lineage>
</organism>
<dbReference type="PANTHER" id="PTHR35335">
    <property type="entry name" value="UPF0716 PROTEIN FXSA"/>
    <property type="match status" value="1"/>
</dbReference>
<sequence length="167" mass="17170">MLELFVAIEVGRAVGALAVFGLLVLMSVLGAFVVRRQGSAAWRAVNAAARTGTPPSRDLADAAVLMLAGVLLILPGFCSDVVALLLLLPFTRPVARRPVERFFRRAAADQAAVRTAFVRGPQFGPAGPAGPGAAGPAGAPGGGGRFGPGFGRDDVIEGEIVDDDPRR</sequence>
<dbReference type="NCBIfam" id="NF008528">
    <property type="entry name" value="PRK11463.1-2"/>
    <property type="match status" value="1"/>
</dbReference>
<dbReference type="Pfam" id="PF04186">
    <property type="entry name" value="FxsA"/>
    <property type="match status" value="1"/>
</dbReference>
<feature type="compositionally biased region" description="Gly residues" evidence="1">
    <location>
        <begin position="127"/>
        <end position="150"/>
    </location>
</feature>
<feature type="transmembrane region" description="Helical" evidence="2">
    <location>
        <begin position="62"/>
        <end position="88"/>
    </location>
</feature>
<gene>
    <name evidence="3" type="ORF">KIH74_23725</name>
</gene>
<keyword evidence="4" id="KW-1185">Reference proteome</keyword>
<reference evidence="3 4" key="1">
    <citation type="submission" date="2021-05" db="EMBL/GenBank/DDBJ databases">
        <title>Kineosporia and Streptomyces sp. nov. two new marine actinobacteria isolated from Coral.</title>
        <authorList>
            <person name="Buangrab K."/>
            <person name="Sutthacheep M."/>
            <person name="Yeemin T."/>
            <person name="Harunari E."/>
            <person name="Igarashi Y."/>
            <person name="Kanchanasin P."/>
            <person name="Tanasupawat S."/>
            <person name="Phongsopitanun W."/>
        </authorList>
    </citation>
    <scope>NUCLEOTIDE SEQUENCE [LARGE SCALE GENOMIC DNA]</scope>
    <source>
        <strain evidence="3 4">J2-2</strain>
    </source>
</reference>
<evidence type="ECO:0000256" key="1">
    <source>
        <dbReference type="SAM" id="MobiDB-lite"/>
    </source>
</evidence>
<proteinExistence type="predicted"/>
<accession>A0ABS5TLJ7</accession>
<evidence type="ECO:0000313" key="3">
    <source>
        <dbReference type="EMBL" id="MBT0771972.1"/>
    </source>
</evidence>
<dbReference type="InterPro" id="IPR007313">
    <property type="entry name" value="FxsA"/>
</dbReference>
<protein>
    <submittedName>
        <fullName evidence="3">FxsA family protein</fullName>
    </submittedName>
</protein>